<comment type="caution">
    <text evidence="3">The sequence shown here is derived from an EMBL/GenBank/DDBJ whole genome shotgun (WGS) entry which is preliminary data.</text>
</comment>
<dbReference type="InterPro" id="IPR040610">
    <property type="entry name" value="SNRNP25_ubiquitin"/>
</dbReference>
<dbReference type="Pfam" id="PF18036">
    <property type="entry name" value="Ubiquitin_4"/>
    <property type="match status" value="1"/>
</dbReference>
<proteinExistence type="predicted"/>
<feature type="domain" description="SNRNP25 ubiquitin-like" evidence="2">
    <location>
        <begin position="68"/>
        <end position="153"/>
    </location>
</feature>
<dbReference type="AlphaFoldDB" id="A0AA38TJB6"/>
<dbReference type="SUPFAM" id="SSF54236">
    <property type="entry name" value="Ubiquitin-like"/>
    <property type="match status" value="1"/>
</dbReference>
<keyword evidence="4" id="KW-1185">Reference proteome</keyword>
<gene>
    <name evidence="3" type="ORF">OSB04_009705</name>
</gene>
<evidence type="ECO:0000313" key="3">
    <source>
        <dbReference type="EMBL" id="KAJ9555091.1"/>
    </source>
</evidence>
<accession>A0AA38TJB6</accession>
<reference evidence="3" key="1">
    <citation type="submission" date="2023-03" db="EMBL/GenBank/DDBJ databases">
        <title>Chromosome-scale reference genome and RAD-based genetic map of yellow starthistle (Centaurea solstitialis) reveal putative structural variation and QTLs associated with invader traits.</title>
        <authorList>
            <person name="Reatini B."/>
            <person name="Cang F.A."/>
            <person name="Jiang Q."/>
            <person name="Mckibben M.T.W."/>
            <person name="Barker M.S."/>
            <person name="Rieseberg L.H."/>
            <person name="Dlugosch K.M."/>
        </authorList>
    </citation>
    <scope>NUCLEOTIDE SEQUENCE</scope>
    <source>
        <strain evidence="3">CAN-66</strain>
        <tissue evidence="3">Leaf</tissue>
    </source>
</reference>
<protein>
    <recommendedName>
        <fullName evidence="2">SNRNP25 ubiquitin-like domain-containing protein</fullName>
    </recommendedName>
</protein>
<name>A0AA38TJB6_9ASTR</name>
<dbReference type="PANTHER" id="PTHR14942">
    <property type="entry name" value="U11/U12 SMALL NUCLEAR RIBONUCLEOPROTEIN 25 KDA PROTEIN"/>
    <property type="match status" value="1"/>
</dbReference>
<dbReference type="CDD" id="cd17058">
    <property type="entry name" value="Ubl_SNRNP25"/>
    <property type="match status" value="1"/>
</dbReference>
<dbReference type="GO" id="GO:0000398">
    <property type="term" value="P:mRNA splicing, via spliceosome"/>
    <property type="evidence" value="ECO:0007669"/>
    <property type="project" value="InterPro"/>
</dbReference>
<dbReference type="Gene3D" id="3.10.20.90">
    <property type="entry name" value="Phosphatidylinositol 3-kinase Catalytic Subunit, Chain A, domain 1"/>
    <property type="match status" value="1"/>
</dbReference>
<dbReference type="EMBL" id="JARYMX010000003">
    <property type="protein sequence ID" value="KAJ9555091.1"/>
    <property type="molecule type" value="Genomic_DNA"/>
</dbReference>
<organism evidence="3 4">
    <name type="scientific">Centaurea solstitialis</name>
    <name type="common">yellow star-thistle</name>
    <dbReference type="NCBI Taxonomy" id="347529"/>
    <lineage>
        <taxon>Eukaryota</taxon>
        <taxon>Viridiplantae</taxon>
        <taxon>Streptophyta</taxon>
        <taxon>Embryophyta</taxon>
        <taxon>Tracheophyta</taxon>
        <taxon>Spermatophyta</taxon>
        <taxon>Magnoliopsida</taxon>
        <taxon>eudicotyledons</taxon>
        <taxon>Gunneridae</taxon>
        <taxon>Pentapetalae</taxon>
        <taxon>asterids</taxon>
        <taxon>campanulids</taxon>
        <taxon>Asterales</taxon>
        <taxon>Asteraceae</taxon>
        <taxon>Carduoideae</taxon>
        <taxon>Cardueae</taxon>
        <taxon>Centaureinae</taxon>
        <taxon>Centaurea</taxon>
    </lineage>
</organism>
<dbReference type="PANTHER" id="PTHR14942:SF2">
    <property type="entry name" value="UBIQUITIN-LIKE SUPERFAMILY PROTEIN"/>
    <property type="match status" value="1"/>
</dbReference>
<dbReference type="Proteomes" id="UP001172457">
    <property type="component" value="Chromosome 3"/>
</dbReference>
<sequence length="319" mass="35879">MGILANDVQEHNGDFDDFGYNCNDFNSKASFEMSQSSSFSMNIYPPILPEKRCSWRLLPFGKFSFQPIRLCVLKLDGSSFDIIVTKKATVAKLKQAVEVAFDYLPKHGDGKVSWSHVWGQFCLCFEGQKLLRDRDSIVRYGIRNGDQLQFVRHMPHVNTLASERSENLTYDPNEAIGLSNDCSNQPNIVLNEINDGYVDFGANTKLQPKWGCTMRGLFSKRKAKGPTKRHGHAVNSTITLGRSFKHCELCAASSSDYSPKDNYRRGGSLKQDDTNISGTQEISRRLNVGSTRYGSCRRTNSSFSDFTADFGYPTGYCMK</sequence>
<evidence type="ECO:0000256" key="1">
    <source>
        <dbReference type="SAM" id="MobiDB-lite"/>
    </source>
</evidence>
<dbReference type="InterPro" id="IPR039690">
    <property type="entry name" value="SNRNP25"/>
</dbReference>
<evidence type="ECO:0000313" key="4">
    <source>
        <dbReference type="Proteomes" id="UP001172457"/>
    </source>
</evidence>
<dbReference type="InterPro" id="IPR029071">
    <property type="entry name" value="Ubiquitin-like_domsf"/>
</dbReference>
<evidence type="ECO:0000259" key="2">
    <source>
        <dbReference type="Pfam" id="PF18036"/>
    </source>
</evidence>
<feature type="region of interest" description="Disordered" evidence="1">
    <location>
        <begin position="255"/>
        <end position="278"/>
    </location>
</feature>